<dbReference type="Pfam" id="PF03328">
    <property type="entry name" value="HpcH_HpaI"/>
    <property type="match status" value="1"/>
</dbReference>
<comment type="cofactor">
    <cofactor evidence="1">
        <name>Mg(2+)</name>
        <dbReference type="ChEBI" id="CHEBI:18420"/>
    </cofactor>
</comment>
<keyword evidence="5" id="KW-0456">Lyase</keyword>
<dbReference type="PANTHER" id="PTHR32308">
    <property type="entry name" value="LYASE BETA SUBUNIT, PUTATIVE (AFU_ORTHOLOGUE AFUA_4G13030)-RELATED"/>
    <property type="match status" value="1"/>
</dbReference>
<dbReference type="InterPro" id="IPR011206">
    <property type="entry name" value="Citrate_lyase_beta/mcl1/mcl2"/>
</dbReference>
<name>A0ABX1QMK7_9PROT</name>
<reference evidence="5 6" key="1">
    <citation type="journal article" date="2020" name="Curr. Microbiol.">
        <title>Tepidiphilus baoligensis sp. nov., a Novel Bacterium of the Family Hydrogenophilaceae Isolated from an Oil Reservoir.</title>
        <authorList>
            <person name="Zhang X."/>
            <person name="Wang G."/>
            <person name="Ma X."/>
            <person name="Yu J."/>
            <person name="You J."/>
            <person name="Xue Y."/>
            <person name="Ma Y."/>
        </authorList>
    </citation>
    <scope>NUCLEOTIDE SEQUENCE [LARGE SCALE GENOMIC DNA]</scope>
    <source>
        <strain evidence="5 6">B18-69</strain>
    </source>
</reference>
<evidence type="ECO:0000256" key="1">
    <source>
        <dbReference type="ARBA" id="ARBA00001946"/>
    </source>
</evidence>
<dbReference type="Gene3D" id="3.20.20.60">
    <property type="entry name" value="Phosphoenolpyruvate-binding domains"/>
    <property type="match status" value="1"/>
</dbReference>
<keyword evidence="6" id="KW-1185">Reference proteome</keyword>
<sequence length="266" mass="29120">MFVRSYLFVPGDRPERFDKAVSSGADTVILDLEDGVSPEHKSIARDAIREWLARGGKACIRINGVDTEWYEEDCRLLNMASILAALLPKAEAVFELSDFVNRVPAGMPVIPLIESALGLWKVFELAQVPGVTRLAFGSVDFQLDTGIEDEENGLLYARSRIVLASAAARLESPVDGVTVAIDDLERLARDVSFARKLGFGAKLCIHPRQVAVVNEGFSPSDEDLQWARLVVDAAARSGGFGAIRLNGKLIDRPVIERAKRMLEGSR</sequence>
<dbReference type="EMBL" id="JAAAUB010000009">
    <property type="protein sequence ID" value="NMH16932.1"/>
    <property type="molecule type" value="Genomic_DNA"/>
</dbReference>
<dbReference type="PANTHER" id="PTHR32308:SF10">
    <property type="entry name" value="CITRATE LYASE SUBUNIT BETA"/>
    <property type="match status" value="1"/>
</dbReference>
<keyword evidence="3" id="KW-0460">Magnesium</keyword>
<keyword evidence="2" id="KW-0479">Metal-binding</keyword>
<comment type="caution">
    <text evidence="5">The sequence shown here is derived from an EMBL/GenBank/DDBJ whole genome shotgun (WGS) entry which is preliminary data.</text>
</comment>
<feature type="domain" description="HpcH/HpaI aldolase/citrate lyase" evidence="4">
    <location>
        <begin position="4"/>
        <end position="207"/>
    </location>
</feature>
<accession>A0ABX1QMK7</accession>
<protein>
    <submittedName>
        <fullName evidence="5">CoA ester lyase</fullName>
    </submittedName>
</protein>
<evidence type="ECO:0000256" key="2">
    <source>
        <dbReference type="ARBA" id="ARBA00022723"/>
    </source>
</evidence>
<dbReference type="InterPro" id="IPR040442">
    <property type="entry name" value="Pyrv_kinase-like_dom_sf"/>
</dbReference>
<evidence type="ECO:0000259" key="4">
    <source>
        <dbReference type="Pfam" id="PF03328"/>
    </source>
</evidence>
<dbReference type="InterPro" id="IPR015813">
    <property type="entry name" value="Pyrv/PenolPyrv_kinase-like_dom"/>
</dbReference>
<dbReference type="Proteomes" id="UP000669605">
    <property type="component" value="Unassembled WGS sequence"/>
</dbReference>
<dbReference type="SUPFAM" id="SSF51621">
    <property type="entry name" value="Phosphoenolpyruvate/pyruvate domain"/>
    <property type="match status" value="1"/>
</dbReference>
<dbReference type="RefSeq" id="WP_169116069.1">
    <property type="nucleotide sequence ID" value="NZ_JAAAUB010000009.1"/>
</dbReference>
<evidence type="ECO:0000313" key="6">
    <source>
        <dbReference type="Proteomes" id="UP000669605"/>
    </source>
</evidence>
<gene>
    <name evidence="5" type="ORF">GV368_07455</name>
</gene>
<dbReference type="PIRSF" id="PIRSF015582">
    <property type="entry name" value="Cit_lyase_B"/>
    <property type="match status" value="1"/>
</dbReference>
<evidence type="ECO:0000313" key="5">
    <source>
        <dbReference type="EMBL" id="NMH16932.1"/>
    </source>
</evidence>
<dbReference type="InterPro" id="IPR005000">
    <property type="entry name" value="Aldolase/citrate-lyase_domain"/>
</dbReference>
<proteinExistence type="predicted"/>
<organism evidence="5 6">
    <name type="scientific">Tepidiphilus baoligensis</name>
    <dbReference type="NCBI Taxonomy" id="2698687"/>
    <lineage>
        <taxon>Bacteria</taxon>
        <taxon>Pseudomonadati</taxon>
        <taxon>Pseudomonadota</taxon>
        <taxon>Hydrogenophilia</taxon>
        <taxon>Hydrogenophilales</taxon>
        <taxon>Hydrogenophilaceae</taxon>
        <taxon>Tepidiphilus</taxon>
    </lineage>
</organism>
<evidence type="ECO:0000256" key="3">
    <source>
        <dbReference type="ARBA" id="ARBA00022842"/>
    </source>
</evidence>
<dbReference type="GO" id="GO:0016829">
    <property type="term" value="F:lyase activity"/>
    <property type="evidence" value="ECO:0007669"/>
    <property type="project" value="UniProtKB-KW"/>
</dbReference>